<proteinExistence type="predicted"/>
<keyword evidence="2 3" id="KW-0342">GTP-binding</keyword>
<evidence type="ECO:0000256" key="4">
    <source>
        <dbReference type="PIRSR" id="PIRSR606689-2"/>
    </source>
</evidence>
<dbReference type="Pfam" id="PF00025">
    <property type="entry name" value="Arf"/>
    <property type="match status" value="2"/>
</dbReference>
<dbReference type="InterPro" id="IPR005225">
    <property type="entry name" value="Small_GTP-bd"/>
</dbReference>
<gene>
    <name evidence="5" type="ORF">MVEN_00969400</name>
</gene>
<dbReference type="InterPro" id="IPR024156">
    <property type="entry name" value="Small_GTPase_ARF"/>
</dbReference>
<dbReference type="OrthoDB" id="2983126at2759"/>
<organism evidence="5 6">
    <name type="scientific">Mycena venus</name>
    <dbReference type="NCBI Taxonomy" id="2733690"/>
    <lineage>
        <taxon>Eukaryota</taxon>
        <taxon>Fungi</taxon>
        <taxon>Dikarya</taxon>
        <taxon>Basidiomycota</taxon>
        <taxon>Agaricomycotina</taxon>
        <taxon>Agaricomycetes</taxon>
        <taxon>Agaricomycetidae</taxon>
        <taxon>Agaricales</taxon>
        <taxon>Marasmiineae</taxon>
        <taxon>Mycenaceae</taxon>
        <taxon>Mycena</taxon>
    </lineage>
</organism>
<keyword evidence="6" id="KW-1185">Reference proteome</keyword>
<dbReference type="GO" id="GO:0005525">
    <property type="term" value="F:GTP binding"/>
    <property type="evidence" value="ECO:0007669"/>
    <property type="project" value="UniProtKB-KW"/>
</dbReference>
<dbReference type="InterPro" id="IPR027417">
    <property type="entry name" value="P-loop_NTPase"/>
</dbReference>
<evidence type="ECO:0000256" key="3">
    <source>
        <dbReference type="PIRSR" id="PIRSR606689-1"/>
    </source>
</evidence>
<sequence length="221" mass="23985">MGSAISTTAATLLGASKTFELVMVGLDDAGKTSLVNRLKRRELPRGVLPATITTIGASFLSLASVLFKGINWIGSTIETISYGRHSVTIWEFGGLDKVRPLWRRYFWHAHAFVFLVDAAAPARFPEAKEELTRMWEGTSDTHPVLVLANKIDLAGAVELSVIEEALGVPELAKSGRTIGVKGVSALTGEGLNEALGWFVENISHQFIAETDEAKKHVVQAW</sequence>
<accession>A0A8H6Y8N1</accession>
<feature type="binding site" evidence="3">
    <location>
        <begin position="149"/>
        <end position="152"/>
    </location>
    <ligand>
        <name>GTP</name>
        <dbReference type="ChEBI" id="CHEBI:37565"/>
    </ligand>
</feature>
<dbReference type="Gene3D" id="3.40.50.300">
    <property type="entry name" value="P-loop containing nucleotide triphosphate hydrolases"/>
    <property type="match status" value="1"/>
</dbReference>
<evidence type="ECO:0000256" key="1">
    <source>
        <dbReference type="ARBA" id="ARBA00022741"/>
    </source>
</evidence>
<dbReference type="GO" id="GO:0046872">
    <property type="term" value="F:metal ion binding"/>
    <property type="evidence" value="ECO:0007669"/>
    <property type="project" value="UniProtKB-KW"/>
</dbReference>
<dbReference type="CDD" id="cd00878">
    <property type="entry name" value="Arf_Arl"/>
    <property type="match status" value="1"/>
</dbReference>
<comment type="caution">
    <text evidence="5">The sequence shown here is derived from an EMBL/GenBank/DDBJ whole genome shotgun (WGS) entry which is preliminary data.</text>
</comment>
<feature type="binding site" evidence="3">
    <location>
        <begin position="25"/>
        <end position="32"/>
    </location>
    <ligand>
        <name>GTP</name>
        <dbReference type="ChEBI" id="CHEBI:37565"/>
    </ligand>
</feature>
<feature type="binding site" evidence="3">
    <location>
        <position position="94"/>
    </location>
    <ligand>
        <name>GTP</name>
        <dbReference type="ChEBI" id="CHEBI:37565"/>
    </ligand>
</feature>
<dbReference type="SMART" id="SM00177">
    <property type="entry name" value="ARF"/>
    <property type="match status" value="1"/>
</dbReference>
<dbReference type="InterPro" id="IPR006689">
    <property type="entry name" value="Small_GTPase_ARF/SAR"/>
</dbReference>
<evidence type="ECO:0000313" key="6">
    <source>
        <dbReference type="Proteomes" id="UP000620124"/>
    </source>
</evidence>
<evidence type="ECO:0000256" key="2">
    <source>
        <dbReference type="ARBA" id="ARBA00023134"/>
    </source>
</evidence>
<dbReference type="GO" id="GO:0003924">
    <property type="term" value="F:GTPase activity"/>
    <property type="evidence" value="ECO:0007669"/>
    <property type="project" value="InterPro"/>
</dbReference>
<feature type="binding site" evidence="4">
    <location>
        <position position="32"/>
    </location>
    <ligand>
        <name>Mg(2+)</name>
        <dbReference type="ChEBI" id="CHEBI:18420"/>
    </ligand>
</feature>
<dbReference type="EMBL" id="JACAZI010000007">
    <property type="protein sequence ID" value="KAF7356370.1"/>
    <property type="molecule type" value="Genomic_DNA"/>
</dbReference>
<dbReference type="SUPFAM" id="SSF52540">
    <property type="entry name" value="P-loop containing nucleoside triphosphate hydrolases"/>
    <property type="match status" value="1"/>
</dbReference>
<reference evidence="5" key="1">
    <citation type="submission" date="2020-05" db="EMBL/GenBank/DDBJ databases">
        <title>Mycena genomes resolve the evolution of fungal bioluminescence.</title>
        <authorList>
            <person name="Tsai I.J."/>
        </authorList>
    </citation>
    <scope>NUCLEOTIDE SEQUENCE</scope>
    <source>
        <strain evidence="5">CCC161011</strain>
    </source>
</reference>
<protein>
    <submittedName>
        <fullName evidence="5">Uncharacterized protein</fullName>
    </submittedName>
</protein>
<dbReference type="AlphaFoldDB" id="A0A8H6Y8N1"/>
<dbReference type="PROSITE" id="PS51417">
    <property type="entry name" value="ARF"/>
    <property type="match status" value="1"/>
</dbReference>
<name>A0A8H6Y8N1_9AGAR</name>
<keyword evidence="4" id="KW-0479">Metal-binding</keyword>
<keyword evidence="4" id="KW-0460">Magnesium</keyword>
<dbReference type="NCBIfam" id="TIGR00231">
    <property type="entry name" value="small_GTP"/>
    <property type="match status" value="1"/>
</dbReference>
<keyword evidence="1 3" id="KW-0547">Nucleotide-binding</keyword>
<dbReference type="PANTHER" id="PTHR11711">
    <property type="entry name" value="ADP RIBOSYLATION FACTOR-RELATED"/>
    <property type="match status" value="1"/>
</dbReference>
<dbReference type="PROSITE" id="PS51419">
    <property type="entry name" value="RAB"/>
    <property type="match status" value="1"/>
</dbReference>
<evidence type="ECO:0000313" key="5">
    <source>
        <dbReference type="EMBL" id="KAF7356370.1"/>
    </source>
</evidence>
<dbReference type="Proteomes" id="UP000620124">
    <property type="component" value="Unassembled WGS sequence"/>
</dbReference>
<dbReference type="SMART" id="SM00178">
    <property type="entry name" value="SAR"/>
    <property type="match status" value="1"/>
</dbReference>